<dbReference type="AlphaFoldDB" id="A0A0C2IAH8"/>
<evidence type="ECO:0000313" key="1">
    <source>
        <dbReference type="EMBL" id="KII62338.1"/>
    </source>
</evidence>
<organism evidence="1 3">
    <name type="scientific">Thelohanellus kitauei</name>
    <name type="common">Myxosporean</name>
    <dbReference type="NCBI Taxonomy" id="669202"/>
    <lineage>
        <taxon>Eukaryota</taxon>
        <taxon>Metazoa</taxon>
        <taxon>Cnidaria</taxon>
        <taxon>Myxozoa</taxon>
        <taxon>Myxosporea</taxon>
        <taxon>Bivalvulida</taxon>
        <taxon>Platysporina</taxon>
        <taxon>Myxobolidae</taxon>
        <taxon>Thelohanellus</taxon>
    </lineage>
</organism>
<dbReference type="EMBL" id="JWZT01001863">
    <property type="protein sequence ID" value="KII71092.1"/>
    <property type="molecule type" value="Genomic_DNA"/>
</dbReference>
<evidence type="ECO:0000313" key="3">
    <source>
        <dbReference type="Proteomes" id="UP000031668"/>
    </source>
</evidence>
<dbReference type="EMBL" id="JWZT01005005">
    <property type="protein sequence ID" value="KII62338.1"/>
    <property type="molecule type" value="Genomic_DNA"/>
</dbReference>
<evidence type="ECO:0000313" key="2">
    <source>
        <dbReference type="EMBL" id="KII71092.1"/>
    </source>
</evidence>
<sequence>MGVNKQSIQQDLFKVFSSIDSKDDDVIRHAEVAFCSMTYADKMYTTTKDQNDRSYQNEFLLVSNMKDRQKITITLDAEKVCLRCGRLKHKYQGDSPAKDRVCRVCGSWAMCKSFFEIRKVDSKD</sequence>
<dbReference type="Proteomes" id="UP000031668">
    <property type="component" value="Unassembled WGS sequence"/>
</dbReference>
<proteinExistence type="predicted"/>
<gene>
    <name evidence="1" type="ORF">RF11_10506</name>
    <name evidence="2" type="ORF">RF11_11919</name>
</gene>
<name>A0A0C2IAH8_THEKT</name>
<keyword evidence="3" id="KW-1185">Reference proteome</keyword>
<accession>A0A0C2IAH8</accession>
<protein>
    <submittedName>
        <fullName evidence="1">Uncharacterized protein</fullName>
    </submittedName>
</protein>
<comment type="caution">
    <text evidence="1">The sequence shown here is derived from an EMBL/GenBank/DDBJ whole genome shotgun (WGS) entry which is preliminary data.</text>
</comment>
<reference evidence="1 3" key="1">
    <citation type="journal article" date="2014" name="Genome Biol. Evol.">
        <title>The genome of the myxosporean Thelohanellus kitauei shows adaptations to nutrient acquisition within its fish host.</title>
        <authorList>
            <person name="Yang Y."/>
            <person name="Xiong J."/>
            <person name="Zhou Z."/>
            <person name="Huo F."/>
            <person name="Miao W."/>
            <person name="Ran C."/>
            <person name="Liu Y."/>
            <person name="Zhang J."/>
            <person name="Feng J."/>
            <person name="Wang M."/>
            <person name="Wang M."/>
            <person name="Wang L."/>
            <person name="Yao B."/>
        </authorList>
    </citation>
    <scope>NUCLEOTIDE SEQUENCE [LARGE SCALE GENOMIC DNA]</scope>
    <source>
        <strain evidence="1">Wuqing</strain>
    </source>
</reference>